<dbReference type="CDD" id="cd15039">
    <property type="entry name" value="7tmB3_Methuselah-like"/>
    <property type="match status" value="1"/>
</dbReference>
<dbReference type="PANTHER" id="PTHR47154:SF2">
    <property type="entry name" value="G-PROTEIN COUPLED RECEPTOR MTH-RELATED"/>
    <property type="match status" value="1"/>
</dbReference>
<comment type="subcellular location">
    <subcellularLocation>
        <location evidence="1">Membrane</location>
        <topology evidence="1">Multi-pass membrane protein</topology>
    </subcellularLocation>
</comment>
<proteinExistence type="predicted"/>
<feature type="transmembrane region" description="Helical" evidence="5">
    <location>
        <begin position="227"/>
        <end position="246"/>
    </location>
</feature>
<dbReference type="PANTHER" id="PTHR47154">
    <property type="entry name" value="G-PROTEIN COUPLED RECEPTOR MTH-RELATED"/>
    <property type="match status" value="1"/>
</dbReference>
<feature type="chain" id="PRO_5035874978" description="G-protein coupled receptors family 2 profile 2 domain-containing protein" evidence="6">
    <location>
        <begin position="23"/>
        <end position="502"/>
    </location>
</feature>
<keyword evidence="9" id="KW-1185">Reference proteome</keyword>
<name>A0A8S1BWW9_9INSE</name>
<feature type="transmembrane region" description="Helical" evidence="5">
    <location>
        <begin position="266"/>
        <end position="289"/>
    </location>
</feature>
<dbReference type="AlphaFoldDB" id="A0A8S1BWW9"/>
<reference evidence="8 9" key="1">
    <citation type="submission" date="2020-04" db="EMBL/GenBank/DDBJ databases">
        <authorList>
            <person name="Alioto T."/>
            <person name="Alioto T."/>
            <person name="Gomez Garrido J."/>
        </authorList>
    </citation>
    <scope>NUCLEOTIDE SEQUENCE [LARGE SCALE GENOMIC DNA]</scope>
</reference>
<evidence type="ECO:0000256" key="3">
    <source>
        <dbReference type="ARBA" id="ARBA00022989"/>
    </source>
</evidence>
<evidence type="ECO:0000313" key="8">
    <source>
        <dbReference type="EMBL" id="CAB3363098.1"/>
    </source>
</evidence>
<dbReference type="InterPro" id="IPR000832">
    <property type="entry name" value="GPCR_2_secretin-like"/>
</dbReference>
<dbReference type="GO" id="GO:0005886">
    <property type="term" value="C:plasma membrane"/>
    <property type="evidence" value="ECO:0007669"/>
    <property type="project" value="TreeGrafter"/>
</dbReference>
<feature type="transmembrane region" description="Helical" evidence="5">
    <location>
        <begin position="365"/>
        <end position="390"/>
    </location>
</feature>
<sequence>METNIHVFFACLLLLAPSLVSSRVLRLCDKNLRTKVTDGTVQRDGSLLTINGTVFPVGTYWHERTSLDEIIWWTCPCMVGDCIRLCMRDVAAIAHLPMAPLPSHVPVWEGDVKKTVSVTQYFKVVHEAACTIEGFFWDDGLTTSDFRIQKDGSIYSPSKNDPFTSKYTKAKSYCLMPHENRRHLNVLLCDPILDWEVIVFPLFFVVSAVFLLLTVLAYVFTQNHYSVFDRSVVCFSCTLLLAYIGLTVKVLSAEASYITACKTMAYIQYTFELASFFWLNVMCIDLFIITKKYDILYTNIYNLIIFNQFDPRAEMCTVDIFYKLAAYVSGASFVLFLIMLVVDITTSHPTLSPGIGVESCWFRSFWGSFIYMNGPILLLLVINTVLLILIEVRFRRQKISSLRRTQQDKESSTLIIKLLLLMGFTWLFEIMSWADGSKFAIWHVTDSVSAIRGVFVFWICVCSNDAVWEPLRMRFWPRKEISEEVNDVAMTTISTAHPDTHM</sequence>
<dbReference type="Pfam" id="PF00002">
    <property type="entry name" value="7tm_2"/>
    <property type="match status" value="1"/>
</dbReference>
<dbReference type="PROSITE" id="PS50261">
    <property type="entry name" value="G_PROTEIN_RECEP_F2_4"/>
    <property type="match status" value="1"/>
</dbReference>
<feature type="transmembrane region" description="Helical" evidence="5">
    <location>
        <begin position="448"/>
        <end position="468"/>
    </location>
</feature>
<keyword evidence="3 5" id="KW-1133">Transmembrane helix</keyword>
<keyword evidence="2 5" id="KW-0812">Transmembrane</keyword>
<dbReference type="Proteomes" id="UP000494165">
    <property type="component" value="Unassembled WGS sequence"/>
</dbReference>
<evidence type="ECO:0000256" key="4">
    <source>
        <dbReference type="ARBA" id="ARBA00023136"/>
    </source>
</evidence>
<comment type="caution">
    <text evidence="8">The sequence shown here is derived from an EMBL/GenBank/DDBJ whole genome shotgun (WGS) entry which is preliminary data.</text>
</comment>
<evidence type="ECO:0000259" key="7">
    <source>
        <dbReference type="PROSITE" id="PS50261"/>
    </source>
</evidence>
<evidence type="ECO:0000313" key="9">
    <source>
        <dbReference type="Proteomes" id="UP000494165"/>
    </source>
</evidence>
<keyword evidence="6" id="KW-0732">Signal</keyword>
<feature type="transmembrane region" description="Helical" evidence="5">
    <location>
        <begin position="411"/>
        <end position="428"/>
    </location>
</feature>
<feature type="domain" description="G-protein coupled receptors family 2 profile 2" evidence="7">
    <location>
        <begin position="196"/>
        <end position="464"/>
    </location>
</feature>
<dbReference type="GO" id="GO:0007166">
    <property type="term" value="P:cell surface receptor signaling pathway"/>
    <property type="evidence" value="ECO:0007669"/>
    <property type="project" value="InterPro"/>
</dbReference>
<accession>A0A8S1BWW9</accession>
<evidence type="ECO:0000256" key="6">
    <source>
        <dbReference type="SAM" id="SignalP"/>
    </source>
</evidence>
<dbReference type="OrthoDB" id="6134459at2759"/>
<dbReference type="InterPro" id="IPR051384">
    <property type="entry name" value="Mth_GPCR"/>
</dbReference>
<feature type="signal peptide" evidence="6">
    <location>
        <begin position="1"/>
        <end position="22"/>
    </location>
</feature>
<evidence type="ECO:0000256" key="1">
    <source>
        <dbReference type="ARBA" id="ARBA00004141"/>
    </source>
</evidence>
<protein>
    <recommendedName>
        <fullName evidence="7">G-protein coupled receptors family 2 profile 2 domain-containing protein</fullName>
    </recommendedName>
</protein>
<gene>
    <name evidence="8" type="ORF">CLODIP_2_CD14888</name>
</gene>
<dbReference type="GO" id="GO:0008528">
    <property type="term" value="F:G protein-coupled peptide receptor activity"/>
    <property type="evidence" value="ECO:0007669"/>
    <property type="project" value="TreeGrafter"/>
</dbReference>
<evidence type="ECO:0000256" key="2">
    <source>
        <dbReference type="ARBA" id="ARBA00022692"/>
    </source>
</evidence>
<dbReference type="InterPro" id="IPR017981">
    <property type="entry name" value="GPCR_2-like_7TM"/>
</dbReference>
<dbReference type="Gene3D" id="1.20.1070.10">
    <property type="entry name" value="Rhodopsin 7-helix transmembrane proteins"/>
    <property type="match status" value="1"/>
</dbReference>
<evidence type="ECO:0000256" key="5">
    <source>
        <dbReference type="SAM" id="Phobius"/>
    </source>
</evidence>
<feature type="transmembrane region" description="Helical" evidence="5">
    <location>
        <begin position="324"/>
        <end position="345"/>
    </location>
</feature>
<feature type="transmembrane region" description="Helical" evidence="5">
    <location>
        <begin position="198"/>
        <end position="220"/>
    </location>
</feature>
<organism evidence="8 9">
    <name type="scientific">Cloeon dipterum</name>
    <dbReference type="NCBI Taxonomy" id="197152"/>
    <lineage>
        <taxon>Eukaryota</taxon>
        <taxon>Metazoa</taxon>
        <taxon>Ecdysozoa</taxon>
        <taxon>Arthropoda</taxon>
        <taxon>Hexapoda</taxon>
        <taxon>Insecta</taxon>
        <taxon>Pterygota</taxon>
        <taxon>Palaeoptera</taxon>
        <taxon>Ephemeroptera</taxon>
        <taxon>Pisciforma</taxon>
        <taxon>Baetidae</taxon>
        <taxon>Cloeon</taxon>
    </lineage>
</organism>
<dbReference type="EMBL" id="CADEPI010000011">
    <property type="protein sequence ID" value="CAB3363098.1"/>
    <property type="molecule type" value="Genomic_DNA"/>
</dbReference>
<keyword evidence="4 5" id="KW-0472">Membrane</keyword>